<evidence type="ECO:0000256" key="7">
    <source>
        <dbReference type="ARBA" id="ARBA00022840"/>
    </source>
</evidence>
<dbReference type="PANTHER" id="PTHR22984:SF11">
    <property type="entry name" value="AURORA KINASE-RELATED"/>
    <property type="match status" value="1"/>
</dbReference>
<evidence type="ECO:0000313" key="12">
    <source>
        <dbReference type="Proteomes" id="UP000553648"/>
    </source>
</evidence>
<dbReference type="InterPro" id="IPR008271">
    <property type="entry name" value="Ser/Thr_kinase_AS"/>
</dbReference>
<evidence type="ECO:0000256" key="3">
    <source>
        <dbReference type="ARBA" id="ARBA00022527"/>
    </source>
</evidence>
<dbReference type="PANTHER" id="PTHR22984">
    <property type="entry name" value="SERINE/THREONINE-PROTEIN KINASE PIM"/>
    <property type="match status" value="1"/>
</dbReference>
<dbReference type="InterPro" id="IPR011009">
    <property type="entry name" value="Kinase-like_dom_sf"/>
</dbReference>
<feature type="non-terminal residue" evidence="11">
    <location>
        <position position="1"/>
    </location>
</feature>
<evidence type="ECO:0000256" key="6">
    <source>
        <dbReference type="ARBA" id="ARBA00022777"/>
    </source>
</evidence>
<dbReference type="PROSITE" id="PS00108">
    <property type="entry name" value="PROTEIN_KINASE_ST"/>
    <property type="match status" value="1"/>
</dbReference>
<dbReference type="InterPro" id="IPR000719">
    <property type="entry name" value="Prot_kinase_dom"/>
</dbReference>
<evidence type="ECO:0000256" key="1">
    <source>
        <dbReference type="ARBA" id="ARBA00005505"/>
    </source>
</evidence>
<comment type="caution">
    <text evidence="11">The sequence shown here is derived from an EMBL/GenBank/DDBJ whole genome shotgun (WGS) entry which is preliminary data.</text>
</comment>
<evidence type="ECO:0000259" key="10">
    <source>
        <dbReference type="PROSITE" id="PS50011"/>
    </source>
</evidence>
<dbReference type="Gene3D" id="1.10.510.10">
    <property type="entry name" value="Transferase(Phosphotransferase) domain 1"/>
    <property type="match status" value="1"/>
</dbReference>
<keyword evidence="5" id="KW-0547">Nucleotide-binding</keyword>
<evidence type="ECO:0000256" key="9">
    <source>
        <dbReference type="ARBA" id="ARBA00048679"/>
    </source>
</evidence>
<dbReference type="GO" id="GO:0005737">
    <property type="term" value="C:cytoplasm"/>
    <property type="evidence" value="ECO:0007669"/>
    <property type="project" value="TreeGrafter"/>
</dbReference>
<dbReference type="EC" id="2.7.11.1" evidence="2"/>
<dbReference type="GO" id="GO:0004674">
    <property type="term" value="F:protein serine/threonine kinase activity"/>
    <property type="evidence" value="ECO:0007669"/>
    <property type="project" value="UniProtKB-KW"/>
</dbReference>
<dbReference type="SUPFAM" id="SSF56112">
    <property type="entry name" value="Protein kinase-like (PK-like)"/>
    <property type="match status" value="1"/>
</dbReference>
<protein>
    <recommendedName>
        <fullName evidence="2">non-specific serine/threonine protein kinase</fullName>
        <ecNumber evidence="2">2.7.11.1</ecNumber>
    </recommendedName>
</protein>
<dbReference type="AlphaFoldDB" id="A0A7L1D9Q3"/>
<keyword evidence="12" id="KW-1185">Reference proteome</keyword>
<dbReference type="Proteomes" id="UP000553648">
    <property type="component" value="Unassembled WGS sequence"/>
</dbReference>
<dbReference type="GO" id="GO:0007346">
    <property type="term" value="P:regulation of mitotic cell cycle"/>
    <property type="evidence" value="ECO:0007669"/>
    <property type="project" value="TreeGrafter"/>
</dbReference>
<dbReference type="EMBL" id="VXBA01003818">
    <property type="protein sequence ID" value="NXM73723.1"/>
    <property type="molecule type" value="Genomic_DNA"/>
</dbReference>
<feature type="domain" description="Protein kinase" evidence="10">
    <location>
        <begin position="1"/>
        <end position="82"/>
    </location>
</feature>
<evidence type="ECO:0000256" key="8">
    <source>
        <dbReference type="ARBA" id="ARBA00047899"/>
    </source>
</evidence>
<evidence type="ECO:0000256" key="2">
    <source>
        <dbReference type="ARBA" id="ARBA00012513"/>
    </source>
</evidence>
<feature type="non-terminal residue" evidence="11">
    <location>
        <position position="82"/>
    </location>
</feature>
<evidence type="ECO:0000313" key="11">
    <source>
        <dbReference type="EMBL" id="NXM73723.1"/>
    </source>
</evidence>
<comment type="catalytic activity">
    <reaction evidence="8">
        <text>L-threonyl-[protein] + ATP = O-phospho-L-threonyl-[protein] + ADP + H(+)</text>
        <dbReference type="Rhea" id="RHEA:46608"/>
        <dbReference type="Rhea" id="RHEA-COMP:11060"/>
        <dbReference type="Rhea" id="RHEA-COMP:11605"/>
        <dbReference type="ChEBI" id="CHEBI:15378"/>
        <dbReference type="ChEBI" id="CHEBI:30013"/>
        <dbReference type="ChEBI" id="CHEBI:30616"/>
        <dbReference type="ChEBI" id="CHEBI:61977"/>
        <dbReference type="ChEBI" id="CHEBI:456216"/>
        <dbReference type="EC" id="2.7.11.1"/>
    </reaction>
</comment>
<organism evidence="11 12">
    <name type="scientific">Serilophus lunatus</name>
    <name type="common">silver-breasted broadbill</name>
    <dbReference type="NCBI Taxonomy" id="239386"/>
    <lineage>
        <taxon>Eukaryota</taxon>
        <taxon>Metazoa</taxon>
        <taxon>Chordata</taxon>
        <taxon>Craniata</taxon>
        <taxon>Vertebrata</taxon>
        <taxon>Euteleostomi</taxon>
        <taxon>Archelosauria</taxon>
        <taxon>Archosauria</taxon>
        <taxon>Dinosauria</taxon>
        <taxon>Saurischia</taxon>
        <taxon>Theropoda</taxon>
        <taxon>Coelurosauria</taxon>
        <taxon>Aves</taxon>
        <taxon>Neognathae</taxon>
        <taxon>Neoaves</taxon>
        <taxon>Telluraves</taxon>
        <taxon>Australaves</taxon>
        <taxon>Passeriformes</taxon>
        <taxon>Eurylaimidae</taxon>
        <taxon>Serilophus</taxon>
    </lineage>
</organism>
<accession>A0A7L1D9Q3</accession>
<keyword evidence="7" id="KW-0067">ATP-binding</keyword>
<reference evidence="11 12" key="1">
    <citation type="submission" date="2019-09" db="EMBL/GenBank/DDBJ databases">
        <title>Bird 10,000 Genomes (B10K) Project - Family phase.</title>
        <authorList>
            <person name="Zhang G."/>
        </authorList>
    </citation>
    <scope>NUCLEOTIDE SEQUENCE [LARGE SCALE GENOMIC DNA]</scope>
    <source>
        <strain evidence="11">B10K-DU-002-03</strain>
        <tissue evidence="11">Muscle</tissue>
    </source>
</reference>
<dbReference type="Pfam" id="PF00069">
    <property type="entry name" value="Pkinase"/>
    <property type="match status" value="1"/>
</dbReference>
<dbReference type="GO" id="GO:0043066">
    <property type="term" value="P:negative regulation of apoptotic process"/>
    <property type="evidence" value="ECO:0007669"/>
    <property type="project" value="TreeGrafter"/>
</dbReference>
<dbReference type="PROSITE" id="PS50011">
    <property type="entry name" value="PROTEIN_KINASE_DOM"/>
    <property type="match status" value="1"/>
</dbReference>
<comment type="similarity">
    <text evidence="1">Belongs to the protein kinase superfamily. CAMK Ser/Thr protein kinase family. PIM subfamily.</text>
</comment>
<dbReference type="GO" id="GO:0005524">
    <property type="term" value="F:ATP binding"/>
    <property type="evidence" value="ECO:0007669"/>
    <property type="project" value="UniProtKB-KW"/>
</dbReference>
<evidence type="ECO:0000256" key="4">
    <source>
        <dbReference type="ARBA" id="ARBA00022679"/>
    </source>
</evidence>
<keyword evidence="3" id="KW-0723">Serine/threonine-protein kinase</keyword>
<comment type="catalytic activity">
    <reaction evidence="9">
        <text>L-seryl-[protein] + ATP = O-phospho-L-seryl-[protein] + ADP + H(+)</text>
        <dbReference type="Rhea" id="RHEA:17989"/>
        <dbReference type="Rhea" id="RHEA-COMP:9863"/>
        <dbReference type="Rhea" id="RHEA-COMP:11604"/>
        <dbReference type="ChEBI" id="CHEBI:15378"/>
        <dbReference type="ChEBI" id="CHEBI:29999"/>
        <dbReference type="ChEBI" id="CHEBI:30616"/>
        <dbReference type="ChEBI" id="CHEBI:83421"/>
        <dbReference type="ChEBI" id="CHEBI:456216"/>
        <dbReference type="EC" id="2.7.11.1"/>
    </reaction>
</comment>
<dbReference type="InterPro" id="IPR051138">
    <property type="entry name" value="PIM_Ser/Thr_kinase"/>
</dbReference>
<keyword evidence="4" id="KW-0808">Transferase</keyword>
<sequence>VLEAGRHCTSCSIVHRDIKPPNILLDLATAEAKLVDFGCGTQHPPDELHLYSIGKLSYSPPGWIHLKCYHGKAATVWLLSIL</sequence>
<proteinExistence type="inferred from homology"/>
<keyword evidence="6 11" id="KW-0418">Kinase</keyword>
<dbReference type="OrthoDB" id="10252171at2759"/>
<evidence type="ECO:0000256" key="5">
    <source>
        <dbReference type="ARBA" id="ARBA00022741"/>
    </source>
</evidence>
<name>A0A7L1D9Q3_9PASS</name>
<gene>
    <name evidence="11" type="primary">Pim3_1</name>
    <name evidence="11" type="ORF">SERLUN_R01912</name>
</gene>